<dbReference type="AlphaFoldDB" id="A0A8H6E2G6"/>
<name>A0A8H6E2G6_PETAA</name>
<organism evidence="1 2">
    <name type="scientific">Petromyces alliaceus</name>
    <name type="common">Aspergillus alliaceus</name>
    <dbReference type="NCBI Taxonomy" id="209559"/>
    <lineage>
        <taxon>Eukaryota</taxon>
        <taxon>Fungi</taxon>
        <taxon>Dikarya</taxon>
        <taxon>Ascomycota</taxon>
        <taxon>Pezizomycotina</taxon>
        <taxon>Eurotiomycetes</taxon>
        <taxon>Eurotiomycetidae</taxon>
        <taxon>Eurotiales</taxon>
        <taxon>Aspergillaceae</taxon>
        <taxon>Aspergillus</taxon>
        <taxon>Aspergillus subgen. Circumdati</taxon>
    </lineage>
</organism>
<evidence type="ECO:0000313" key="1">
    <source>
        <dbReference type="EMBL" id="KAF5855810.1"/>
    </source>
</evidence>
<protein>
    <submittedName>
        <fullName evidence="1">Uncharacterized protein</fullName>
    </submittedName>
</protein>
<dbReference type="Proteomes" id="UP000541154">
    <property type="component" value="Unassembled WGS sequence"/>
</dbReference>
<sequence length="103" mass="12013">MKVTKPDIFYREQALANLRFLFGKDVDILARQFSSLYWVFLYVLRNGEERVKVMQSAKPDLVSATYELHVTSAKYLQEYITSLNHEIKYEGLASCEIALPYPE</sequence>
<proteinExistence type="predicted"/>
<evidence type="ECO:0000313" key="2">
    <source>
        <dbReference type="Proteomes" id="UP000541154"/>
    </source>
</evidence>
<keyword evidence="2" id="KW-1185">Reference proteome</keyword>
<comment type="caution">
    <text evidence="1">The sequence shown here is derived from an EMBL/GenBank/DDBJ whole genome shotgun (WGS) entry which is preliminary data.</text>
</comment>
<dbReference type="EMBL" id="SPNV01000380">
    <property type="protein sequence ID" value="KAF5855810.1"/>
    <property type="molecule type" value="Genomic_DNA"/>
</dbReference>
<gene>
    <name evidence="1" type="ORF">ETB97_008414</name>
</gene>
<reference evidence="1 2" key="1">
    <citation type="submission" date="2019-04" db="EMBL/GenBank/DDBJ databases">
        <title>Aspergillus burnettii sp. nov., novel species from soil in southeast Queensland.</title>
        <authorList>
            <person name="Gilchrist C.L.M."/>
            <person name="Pitt J.I."/>
            <person name="Lange L."/>
            <person name="Lacey H.J."/>
            <person name="Vuong D."/>
            <person name="Midgley D.J."/>
            <person name="Greenfield P."/>
            <person name="Bradbury M."/>
            <person name="Lacey E."/>
            <person name="Busk P.K."/>
            <person name="Pilgaard B."/>
            <person name="Chooi Y.H."/>
            <person name="Piggott A.M."/>
        </authorList>
    </citation>
    <scope>NUCLEOTIDE SEQUENCE [LARGE SCALE GENOMIC DNA]</scope>
    <source>
        <strain evidence="1 2">FRR 5400</strain>
    </source>
</reference>
<accession>A0A8H6E2G6</accession>